<evidence type="ECO:0000313" key="3">
    <source>
        <dbReference type="Proteomes" id="UP001235712"/>
    </source>
</evidence>
<organism evidence="2 3">
    <name type="scientific">Kineosporia succinea</name>
    <dbReference type="NCBI Taxonomy" id="84632"/>
    <lineage>
        <taxon>Bacteria</taxon>
        <taxon>Bacillati</taxon>
        <taxon>Actinomycetota</taxon>
        <taxon>Actinomycetes</taxon>
        <taxon>Kineosporiales</taxon>
        <taxon>Kineosporiaceae</taxon>
        <taxon>Kineosporia</taxon>
    </lineage>
</organism>
<dbReference type="Pfam" id="PF00583">
    <property type="entry name" value="Acetyltransf_1"/>
    <property type="match status" value="1"/>
</dbReference>
<evidence type="ECO:0000313" key="2">
    <source>
        <dbReference type="EMBL" id="MDP9827808.1"/>
    </source>
</evidence>
<proteinExistence type="predicted"/>
<keyword evidence="3" id="KW-1185">Reference proteome</keyword>
<reference evidence="2 3" key="1">
    <citation type="submission" date="2023-07" db="EMBL/GenBank/DDBJ databases">
        <title>Sequencing the genomes of 1000 actinobacteria strains.</title>
        <authorList>
            <person name="Klenk H.-P."/>
        </authorList>
    </citation>
    <scope>NUCLEOTIDE SEQUENCE [LARGE SCALE GENOMIC DNA]</scope>
    <source>
        <strain evidence="2 3">DSM 44388</strain>
    </source>
</reference>
<sequence length="262" mass="28896">MRVASLGYRTDLMLRGLGGSDVSDRGSHLVVRTPSNPAYWWGNFLLLRERPGPGEWPGWVREFAREFPEAPHVALGLDRPDGTVGDIDGAIDLGLDVLVDTVLTASALRAPAAADAEIRPLFGDADWEQAVQLRLALDEVRVTPAHAGYLRRKVAEHRRLAEAGHGVWFGAFVEGTMRCGAGLYTDGEGVARYQNVETHPGFRQRGLASSLVHQLGEWGLHRPDVRELVIVADPGYHAIRLYRALGFQDTEHQVQLQRPPFG</sequence>
<accession>A0ABT9P560</accession>
<feature type="domain" description="N-acetyltransferase" evidence="1">
    <location>
        <begin position="116"/>
        <end position="262"/>
    </location>
</feature>
<dbReference type="PROSITE" id="PS51186">
    <property type="entry name" value="GNAT"/>
    <property type="match status" value="1"/>
</dbReference>
<dbReference type="Proteomes" id="UP001235712">
    <property type="component" value="Unassembled WGS sequence"/>
</dbReference>
<gene>
    <name evidence="2" type="ORF">J2S57_003557</name>
</gene>
<dbReference type="InterPro" id="IPR016181">
    <property type="entry name" value="Acyl_CoA_acyltransferase"/>
</dbReference>
<dbReference type="RefSeq" id="WP_307244332.1">
    <property type="nucleotide sequence ID" value="NZ_JAUSQZ010000001.1"/>
</dbReference>
<comment type="caution">
    <text evidence="2">The sequence shown here is derived from an EMBL/GenBank/DDBJ whole genome shotgun (WGS) entry which is preliminary data.</text>
</comment>
<name>A0ABT9P560_9ACTN</name>
<dbReference type="EMBL" id="JAUSQZ010000001">
    <property type="protein sequence ID" value="MDP9827808.1"/>
    <property type="molecule type" value="Genomic_DNA"/>
</dbReference>
<protein>
    <submittedName>
        <fullName evidence="2">GNAT superfamily N-acetyltransferase</fullName>
    </submittedName>
</protein>
<dbReference type="Gene3D" id="3.40.630.30">
    <property type="match status" value="1"/>
</dbReference>
<dbReference type="SUPFAM" id="SSF55729">
    <property type="entry name" value="Acyl-CoA N-acyltransferases (Nat)"/>
    <property type="match status" value="1"/>
</dbReference>
<evidence type="ECO:0000259" key="1">
    <source>
        <dbReference type="PROSITE" id="PS51186"/>
    </source>
</evidence>
<dbReference type="InterPro" id="IPR000182">
    <property type="entry name" value="GNAT_dom"/>
</dbReference>